<feature type="compositionally biased region" description="Polar residues" evidence="1">
    <location>
        <begin position="8"/>
        <end position="21"/>
    </location>
</feature>
<feature type="compositionally biased region" description="Low complexity" evidence="1">
    <location>
        <begin position="22"/>
        <end position="39"/>
    </location>
</feature>
<dbReference type="Proteomes" id="UP001558632">
    <property type="component" value="Unassembled WGS sequence"/>
</dbReference>
<evidence type="ECO:0000313" key="3">
    <source>
        <dbReference type="Proteomes" id="UP001558632"/>
    </source>
</evidence>
<evidence type="ECO:0000256" key="1">
    <source>
        <dbReference type="SAM" id="MobiDB-lite"/>
    </source>
</evidence>
<accession>A0ABR3K8Q8</accession>
<comment type="caution">
    <text evidence="2">The sequence shown here is derived from an EMBL/GenBank/DDBJ whole genome shotgun (WGS) entry which is preliminary data.</text>
</comment>
<reference evidence="2 3" key="1">
    <citation type="submission" date="2024-07" db="EMBL/GenBank/DDBJ databases">
        <title>Enhanced genomic and transcriptomic resources for Trichinella pseudospiralis and T. spiralis underpin the discovery of pronounced molecular differences between stages and species.</title>
        <authorList>
            <person name="Pasi K.K."/>
            <person name="La Rosa G."/>
            <person name="Gomez-Morales M.A."/>
            <person name="Tosini F."/>
            <person name="Sumanam S."/>
            <person name="Young N.D."/>
            <person name="Chang B.C."/>
            <person name="Robin G.B."/>
        </authorList>
    </citation>
    <scope>NUCLEOTIDE SEQUENCE [LARGE SCALE GENOMIC DNA]</scope>
    <source>
        <strain evidence="2">ISS534</strain>
    </source>
</reference>
<evidence type="ECO:0000313" key="2">
    <source>
        <dbReference type="EMBL" id="KAL1230322.1"/>
    </source>
</evidence>
<keyword evidence="3" id="KW-1185">Reference proteome</keyword>
<gene>
    <name evidence="2" type="ORF">TSPI_06752</name>
</gene>
<organism evidence="2 3">
    <name type="scientific">Trichinella spiralis</name>
    <name type="common">Trichina worm</name>
    <dbReference type="NCBI Taxonomy" id="6334"/>
    <lineage>
        <taxon>Eukaryota</taxon>
        <taxon>Metazoa</taxon>
        <taxon>Ecdysozoa</taxon>
        <taxon>Nematoda</taxon>
        <taxon>Enoplea</taxon>
        <taxon>Dorylaimia</taxon>
        <taxon>Trichinellida</taxon>
        <taxon>Trichinellidae</taxon>
        <taxon>Trichinella</taxon>
    </lineage>
</organism>
<proteinExistence type="predicted"/>
<protein>
    <submittedName>
        <fullName evidence="2">Uncharacterized protein</fullName>
    </submittedName>
</protein>
<dbReference type="EMBL" id="JBEUSY010000476">
    <property type="protein sequence ID" value="KAL1230322.1"/>
    <property type="molecule type" value="Genomic_DNA"/>
</dbReference>
<name>A0ABR3K8Q8_TRISP</name>
<feature type="region of interest" description="Disordered" evidence="1">
    <location>
        <begin position="1"/>
        <end position="41"/>
    </location>
</feature>
<sequence>MNIGAAGASSNRTDSTAKETNPSADSAASSPSDDLGSSPVGASEALESCSLQYIKRIFNDYFLLTGHDVLMDGMKSLSPKCDRLKQLYESCFNKIYQECVKQTLLEHRIDWSEVEQNIIDTERDKSYSTKVFLENLKTEWKTTIVAVLAHVLIIWNNV</sequence>